<feature type="compositionally biased region" description="Basic and acidic residues" evidence="1">
    <location>
        <begin position="106"/>
        <end position="118"/>
    </location>
</feature>
<dbReference type="AlphaFoldDB" id="A0ABD1FDF8"/>
<dbReference type="Pfam" id="PF13843">
    <property type="entry name" value="DDE_Tnp_1_7"/>
    <property type="match status" value="1"/>
</dbReference>
<sequence length="196" mass="22350">MYINMAEASTSTRSAVARLQEREYVPPLGELSSDEEDFVESESEGFSVEECVDFGDDTPEFSDSEMEDQPTTSRRTKSTRATTSSKKGRPRSVVCGRNNFKWYLHGPERRGRPSKGENHVPTNIGEARNAKTPLDAWTLLLPDTQIQKILQHTNEEIQRRLPTITPQTYHRETNITELKAFIGILYFAGIQKKRQN</sequence>
<protein>
    <recommendedName>
        <fullName evidence="2">PiggyBac transposable element-derived protein domain-containing protein</fullName>
    </recommendedName>
</protein>
<comment type="caution">
    <text evidence="3">The sequence shown here is derived from an EMBL/GenBank/DDBJ whole genome shotgun (WGS) entry which is preliminary data.</text>
</comment>
<organism evidence="3 4">
    <name type="scientific">Hypothenemus hampei</name>
    <name type="common">Coffee berry borer</name>
    <dbReference type="NCBI Taxonomy" id="57062"/>
    <lineage>
        <taxon>Eukaryota</taxon>
        <taxon>Metazoa</taxon>
        <taxon>Ecdysozoa</taxon>
        <taxon>Arthropoda</taxon>
        <taxon>Hexapoda</taxon>
        <taxon>Insecta</taxon>
        <taxon>Pterygota</taxon>
        <taxon>Neoptera</taxon>
        <taxon>Endopterygota</taxon>
        <taxon>Coleoptera</taxon>
        <taxon>Polyphaga</taxon>
        <taxon>Cucujiformia</taxon>
        <taxon>Curculionidae</taxon>
        <taxon>Scolytinae</taxon>
        <taxon>Hypothenemus</taxon>
    </lineage>
</organism>
<evidence type="ECO:0000256" key="1">
    <source>
        <dbReference type="SAM" id="MobiDB-lite"/>
    </source>
</evidence>
<feature type="compositionally biased region" description="Acidic residues" evidence="1">
    <location>
        <begin position="50"/>
        <end position="68"/>
    </location>
</feature>
<proteinExistence type="predicted"/>
<accession>A0ABD1FDF8</accession>
<gene>
    <name evidence="3" type="ORF">ABEB36_003632</name>
</gene>
<dbReference type="Proteomes" id="UP001566132">
    <property type="component" value="Unassembled WGS sequence"/>
</dbReference>
<evidence type="ECO:0000313" key="4">
    <source>
        <dbReference type="Proteomes" id="UP001566132"/>
    </source>
</evidence>
<feature type="region of interest" description="Disordered" evidence="1">
    <location>
        <begin position="105"/>
        <end position="125"/>
    </location>
</feature>
<feature type="domain" description="PiggyBac transposable element-derived protein" evidence="2">
    <location>
        <begin position="132"/>
        <end position="194"/>
    </location>
</feature>
<evidence type="ECO:0000259" key="2">
    <source>
        <dbReference type="Pfam" id="PF13843"/>
    </source>
</evidence>
<reference evidence="3 4" key="1">
    <citation type="submission" date="2024-05" db="EMBL/GenBank/DDBJ databases">
        <title>Genetic variation in Jamaican populations of the coffee berry borer (Hypothenemus hampei).</title>
        <authorList>
            <person name="Errbii M."/>
            <person name="Myrie A."/>
        </authorList>
    </citation>
    <scope>NUCLEOTIDE SEQUENCE [LARGE SCALE GENOMIC DNA]</scope>
    <source>
        <strain evidence="3">JA-Hopewell-2020-01-JO</strain>
        <tissue evidence="3">Whole body</tissue>
    </source>
</reference>
<evidence type="ECO:0000313" key="3">
    <source>
        <dbReference type="EMBL" id="KAL1514364.1"/>
    </source>
</evidence>
<keyword evidence="4" id="KW-1185">Reference proteome</keyword>
<dbReference type="EMBL" id="JBDJPC010000002">
    <property type="protein sequence ID" value="KAL1514364.1"/>
    <property type="molecule type" value="Genomic_DNA"/>
</dbReference>
<name>A0ABD1FDF8_HYPHA</name>
<dbReference type="InterPro" id="IPR029526">
    <property type="entry name" value="PGBD"/>
</dbReference>
<feature type="compositionally biased region" description="Acidic residues" evidence="1">
    <location>
        <begin position="32"/>
        <end position="43"/>
    </location>
</feature>
<feature type="region of interest" description="Disordered" evidence="1">
    <location>
        <begin position="23"/>
        <end position="91"/>
    </location>
</feature>